<dbReference type="PIRSF" id="PIRSF010376">
    <property type="entry name" value="IspE"/>
    <property type="match status" value="1"/>
</dbReference>
<dbReference type="PANTHER" id="PTHR43527:SF2">
    <property type="entry name" value="4-DIPHOSPHOCYTIDYL-2-C-METHYL-D-ERYTHRITOL KINASE, CHLOROPLASTIC"/>
    <property type="match status" value="1"/>
</dbReference>
<gene>
    <name evidence="10" type="primary">ispE</name>
    <name evidence="13" type="ORF">CWE25_01280</name>
</gene>
<dbReference type="InterPro" id="IPR004424">
    <property type="entry name" value="IspE"/>
</dbReference>
<dbReference type="Pfam" id="PF00288">
    <property type="entry name" value="GHMP_kinases_N"/>
    <property type="match status" value="1"/>
</dbReference>
<dbReference type="AlphaFoldDB" id="A0A432YBE9"/>
<dbReference type="InterPro" id="IPR020568">
    <property type="entry name" value="Ribosomal_Su5_D2-typ_SF"/>
</dbReference>
<feature type="binding site" evidence="10">
    <location>
        <begin position="103"/>
        <end position="113"/>
    </location>
    <ligand>
        <name>ATP</name>
        <dbReference type="ChEBI" id="CHEBI:30616"/>
    </ligand>
</feature>
<evidence type="ECO:0000256" key="4">
    <source>
        <dbReference type="ARBA" id="ARBA00022679"/>
    </source>
</evidence>
<sequence>MTSSQKRPLTLPAPAKLNLFLHITGRRNDGYHDLETVFQFINIEDTLTFEPLAEQRIELVDTDSAIAVADNLVFRAAQRLVTECQHTQKPHTGMRITLTKRLPQGAGLGGGSSDAATTLVGLNHLWQQPVETPRLLQIAAELGADVPIFVHGHSAFATGIGDQFVDVEPEQHYYLVVKPQVNISTAALFADADLKRDCKPLPPSQWHWQNTTNVFESVVLKQYPAVAKLHAQLLNYGPTRLTGTGACLFTRFANQQQAIAAQAQLSLPESYVVQGQNRSSLIRTLTQI</sequence>
<evidence type="ECO:0000256" key="1">
    <source>
        <dbReference type="ARBA" id="ARBA00009684"/>
    </source>
</evidence>
<evidence type="ECO:0000256" key="10">
    <source>
        <dbReference type="HAMAP-Rule" id="MF_00061"/>
    </source>
</evidence>
<dbReference type="Gene3D" id="3.30.70.890">
    <property type="entry name" value="GHMP kinase, C-terminal domain"/>
    <property type="match status" value="1"/>
</dbReference>
<evidence type="ECO:0000256" key="8">
    <source>
        <dbReference type="ARBA" id="ARBA00023229"/>
    </source>
</evidence>
<dbReference type="InterPro" id="IPR014721">
    <property type="entry name" value="Ribsml_uS5_D2-typ_fold_subgr"/>
</dbReference>
<evidence type="ECO:0000256" key="9">
    <source>
        <dbReference type="ARBA" id="ARBA00032554"/>
    </source>
</evidence>
<dbReference type="GO" id="GO:0016114">
    <property type="term" value="P:terpenoid biosynthetic process"/>
    <property type="evidence" value="ECO:0007669"/>
    <property type="project" value="UniProtKB-UniRule"/>
</dbReference>
<feature type="domain" description="GHMP kinase N-terminal" evidence="11">
    <location>
        <begin position="71"/>
        <end position="152"/>
    </location>
</feature>
<evidence type="ECO:0000256" key="2">
    <source>
        <dbReference type="ARBA" id="ARBA00012052"/>
    </source>
</evidence>
<keyword evidence="6 10" id="KW-0418">Kinase</keyword>
<keyword evidence="4 10" id="KW-0808">Transferase</keyword>
<keyword evidence="5 10" id="KW-0547">Nucleotide-binding</keyword>
<evidence type="ECO:0000259" key="11">
    <source>
        <dbReference type="Pfam" id="PF00288"/>
    </source>
</evidence>
<dbReference type="OrthoDB" id="9809438at2"/>
<comment type="catalytic activity">
    <reaction evidence="10">
        <text>4-CDP-2-C-methyl-D-erythritol + ATP = 4-CDP-2-C-methyl-D-erythritol 2-phosphate + ADP + H(+)</text>
        <dbReference type="Rhea" id="RHEA:18437"/>
        <dbReference type="ChEBI" id="CHEBI:15378"/>
        <dbReference type="ChEBI" id="CHEBI:30616"/>
        <dbReference type="ChEBI" id="CHEBI:57823"/>
        <dbReference type="ChEBI" id="CHEBI:57919"/>
        <dbReference type="ChEBI" id="CHEBI:456216"/>
        <dbReference type="EC" id="2.7.1.148"/>
    </reaction>
</comment>
<dbReference type="Proteomes" id="UP000287330">
    <property type="component" value="Unassembled WGS sequence"/>
</dbReference>
<dbReference type="UniPathway" id="UPA00056">
    <property type="reaction ID" value="UER00094"/>
</dbReference>
<dbReference type="GO" id="GO:0005524">
    <property type="term" value="F:ATP binding"/>
    <property type="evidence" value="ECO:0007669"/>
    <property type="project" value="UniProtKB-UniRule"/>
</dbReference>
<dbReference type="HAMAP" id="MF_00061">
    <property type="entry name" value="IspE"/>
    <property type="match status" value="1"/>
</dbReference>
<evidence type="ECO:0000259" key="12">
    <source>
        <dbReference type="Pfam" id="PF08544"/>
    </source>
</evidence>
<dbReference type="NCBIfam" id="TIGR00154">
    <property type="entry name" value="ispE"/>
    <property type="match status" value="1"/>
</dbReference>
<feature type="active site" evidence="10">
    <location>
        <position position="16"/>
    </location>
</feature>
<reference evidence="14" key="1">
    <citation type="journal article" date="2018" name="Front. Microbiol.">
        <title>Genome-Based Analysis Reveals the Taxonomy and Diversity of the Family Idiomarinaceae.</title>
        <authorList>
            <person name="Liu Y."/>
            <person name="Lai Q."/>
            <person name="Shao Z."/>
        </authorList>
    </citation>
    <scope>NUCLEOTIDE SEQUENCE [LARGE SCALE GENOMIC DNA]</scope>
    <source>
        <strain evidence="14">F23</strain>
    </source>
</reference>
<dbReference type="InterPro" id="IPR013750">
    <property type="entry name" value="GHMP_kinase_C_dom"/>
</dbReference>
<comment type="similarity">
    <text evidence="1 10">Belongs to the GHMP kinase family. IspE subfamily.</text>
</comment>
<keyword evidence="14" id="KW-1185">Reference proteome</keyword>
<accession>A0A432YBE9</accession>
<dbReference type="GO" id="GO:0050515">
    <property type="term" value="F:4-(cytidine 5'-diphospho)-2-C-methyl-D-erythritol kinase activity"/>
    <property type="evidence" value="ECO:0007669"/>
    <property type="project" value="UniProtKB-UniRule"/>
</dbReference>
<comment type="function">
    <text evidence="10">Catalyzes the phosphorylation of the position 2 hydroxy group of 4-diphosphocytidyl-2C-methyl-D-erythritol.</text>
</comment>
<dbReference type="SUPFAM" id="SSF54211">
    <property type="entry name" value="Ribosomal protein S5 domain 2-like"/>
    <property type="match status" value="1"/>
</dbReference>
<dbReference type="SUPFAM" id="SSF55060">
    <property type="entry name" value="GHMP Kinase, C-terminal domain"/>
    <property type="match status" value="1"/>
</dbReference>
<comment type="pathway">
    <text evidence="10">Isoprenoid biosynthesis; isopentenyl diphosphate biosynthesis via DXP pathway; isopentenyl diphosphate from 1-deoxy-D-xylulose 5-phosphate: step 3/6.</text>
</comment>
<evidence type="ECO:0000256" key="5">
    <source>
        <dbReference type="ARBA" id="ARBA00022741"/>
    </source>
</evidence>
<evidence type="ECO:0000313" key="13">
    <source>
        <dbReference type="EMBL" id="RUO58253.1"/>
    </source>
</evidence>
<dbReference type="Gene3D" id="3.30.230.10">
    <property type="match status" value="1"/>
</dbReference>
<dbReference type="InterPro" id="IPR036554">
    <property type="entry name" value="GHMP_kinase_C_sf"/>
</dbReference>
<protein>
    <recommendedName>
        <fullName evidence="3 10">4-diphosphocytidyl-2-C-methyl-D-erythritol kinase</fullName>
        <shortName evidence="10">CMK</shortName>
        <ecNumber evidence="2 10">2.7.1.148</ecNumber>
    </recommendedName>
    <alternativeName>
        <fullName evidence="9 10">4-(cytidine-5'-diphospho)-2-C-methyl-D-erythritol kinase</fullName>
    </alternativeName>
</protein>
<keyword evidence="8 10" id="KW-0414">Isoprene biosynthesis</keyword>
<dbReference type="RefSeq" id="WP_110572379.1">
    <property type="nucleotide sequence ID" value="NZ_PIPV01000001.1"/>
</dbReference>
<dbReference type="GO" id="GO:0019288">
    <property type="term" value="P:isopentenyl diphosphate biosynthetic process, methylerythritol 4-phosphate pathway"/>
    <property type="evidence" value="ECO:0007669"/>
    <property type="project" value="UniProtKB-UniRule"/>
</dbReference>
<name>A0A432YBE9_9GAMM</name>
<keyword evidence="7 10" id="KW-0067">ATP-binding</keyword>
<dbReference type="PANTHER" id="PTHR43527">
    <property type="entry name" value="4-DIPHOSPHOCYTIDYL-2-C-METHYL-D-ERYTHRITOL KINASE, CHLOROPLASTIC"/>
    <property type="match status" value="1"/>
</dbReference>
<proteinExistence type="inferred from homology"/>
<organism evidence="13 14">
    <name type="scientific">Idiomarina fontislapidosi</name>
    <dbReference type="NCBI Taxonomy" id="263723"/>
    <lineage>
        <taxon>Bacteria</taxon>
        <taxon>Pseudomonadati</taxon>
        <taxon>Pseudomonadota</taxon>
        <taxon>Gammaproteobacteria</taxon>
        <taxon>Alteromonadales</taxon>
        <taxon>Idiomarinaceae</taxon>
        <taxon>Idiomarina</taxon>
    </lineage>
</organism>
<evidence type="ECO:0000256" key="3">
    <source>
        <dbReference type="ARBA" id="ARBA00017473"/>
    </source>
</evidence>
<evidence type="ECO:0000313" key="14">
    <source>
        <dbReference type="Proteomes" id="UP000287330"/>
    </source>
</evidence>
<dbReference type="EC" id="2.7.1.148" evidence="2 10"/>
<feature type="active site" evidence="10">
    <location>
        <position position="145"/>
    </location>
</feature>
<evidence type="ECO:0000256" key="7">
    <source>
        <dbReference type="ARBA" id="ARBA00022840"/>
    </source>
</evidence>
<comment type="caution">
    <text evidence="13">The sequence shown here is derived from an EMBL/GenBank/DDBJ whole genome shotgun (WGS) entry which is preliminary data.</text>
</comment>
<dbReference type="InterPro" id="IPR006204">
    <property type="entry name" value="GHMP_kinase_N_dom"/>
</dbReference>
<dbReference type="EMBL" id="PIPV01000001">
    <property type="protein sequence ID" value="RUO58253.1"/>
    <property type="molecule type" value="Genomic_DNA"/>
</dbReference>
<evidence type="ECO:0000256" key="6">
    <source>
        <dbReference type="ARBA" id="ARBA00022777"/>
    </source>
</evidence>
<dbReference type="Pfam" id="PF08544">
    <property type="entry name" value="GHMP_kinases_C"/>
    <property type="match status" value="1"/>
</dbReference>
<feature type="domain" description="GHMP kinase C-terminal" evidence="12">
    <location>
        <begin position="207"/>
        <end position="265"/>
    </location>
</feature>